<evidence type="ECO:0000256" key="1">
    <source>
        <dbReference type="ARBA" id="ARBA00009725"/>
    </source>
</evidence>
<name>A0A875RUU1_EENNA</name>
<evidence type="ECO:0000259" key="6">
    <source>
        <dbReference type="Pfam" id="PF08242"/>
    </source>
</evidence>
<dbReference type="AlphaFoldDB" id="A0A875RUU1"/>
<dbReference type="RefSeq" id="XP_038778522.1">
    <property type="nucleotide sequence ID" value="XM_038922594.1"/>
</dbReference>
<evidence type="ECO:0000256" key="3">
    <source>
        <dbReference type="ARBA" id="ARBA00022679"/>
    </source>
</evidence>
<keyword evidence="8" id="KW-1185">Reference proteome</keyword>
<proteinExistence type="inferred from homology"/>
<organism evidence="7 8">
    <name type="scientific">Eeniella nana</name>
    <name type="common">Yeast</name>
    <name type="synonym">Brettanomyces nanus</name>
    <dbReference type="NCBI Taxonomy" id="13502"/>
    <lineage>
        <taxon>Eukaryota</taxon>
        <taxon>Fungi</taxon>
        <taxon>Dikarya</taxon>
        <taxon>Ascomycota</taxon>
        <taxon>Saccharomycotina</taxon>
        <taxon>Pichiomycetes</taxon>
        <taxon>Pichiales</taxon>
        <taxon>Pichiaceae</taxon>
        <taxon>Brettanomyces</taxon>
    </lineage>
</organism>
<evidence type="ECO:0000313" key="8">
    <source>
        <dbReference type="Proteomes" id="UP000662931"/>
    </source>
</evidence>
<dbReference type="InterPro" id="IPR026113">
    <property type="entry name" value="METTL2/6/8-like"/>
</dbReference>
<reference evidence="7" key="1">
    <citation type="submission" date="2020-10" db="EMBL/GenBank/DDBJ databases">
        <authorList>
            <person name="Roach M.J.R."/>
        </authorList>
    </citation>
    <scope>NUCLEOTIDE SEQUENCE</scope>
    <source>
        <strain evidence="7">CBS 1945</strain>
    </source>
</reference>
<dbReference type="PANTHER" id="PTHR22809">
    <property type="entry name" value="METHYLTRANSFERASE-RELATED"/>
    <property type="match status" value="1"/>
</dbReference>
<dbReference type="SUPFAM" id="SSF53335">
    <property type="entry name" value="S-adenosyl-L-methionine-dependent methyltransferases"/>
    <property type="match status" value="1"/>
</dbReference>
<dbReference type="InterPro" id="IPR013217">
    <property type="entry name" value="Methyltransf_12"/>
</dbReference>
<sequence>MTEDTSGTPKPPLESRLGRDSPFDFGQRYLKDEKQVFNCNAWDNVNWDDEQLGEIKEKIRLQQEHPVSDFDKRRFNAQPEKFWDLFYKHNQENFFKDRKWLEIEFPVLYEATKKDAGHKVILEIGCGAGNTMFPVLSKNENPGLMVYGCDFSKVAVDLVKGKEQYEGLNRTGNCQASVWDLANEEGKLPEGLDAHSVDISVMIFVFSALNPSQWHFAVENMKKLMKPGGKILFRDYARYDLAQVRFKKDRLLEENFYIRGDGTRVYFFTEDEIRHIFVDQCGFKEQRIATDRQLLVNRKKQLKMYRCWLQAVFEVGL</sequence>
<dbReference type="EMBL" id="CP064813">
    <property type="protein sequence ID" value="QPG74957.1"/>
    <property type="molecule type" value="Genomic_DNA"/>
</dbReference>
<dbReference type="PANTHER" id="PTHR22809:SF11">
    <property type="entry name" value="TRNA N(3)-METHYLCYTIDINE METHYLTRANSFERASE METTL2"/>
    <property type="match status" value="1"/>
</dbReference>
<dbReference type="Gene3D" id="3.40.50.150">
    <property type="entry name" value="Vaccinia Virus protein VP39"/>
    <property type="match status" value="1"/>
</dbReference>
<evidence type="ECO:0000256" key="4">
    <source>
        <dbReference type="PIRNR" id="PIRNR037755"/>
    </source>
</evidence>
<dbReference type="KEGG" id="bnn:FOA43_002296"/>
<feature type="region of interest" description="Disordered" evidence="5">
    <location>
        <begin position="1"/>
        <end position="22"/>
    </location>
</feature>
<keyword evidence="3 4" id="KW-0808">Transferase</keyword>
<protein>
    <recommendedName>
        <fullName evidence="4">tRNA N(3)-methylcytidine methyltransferase</fullName>
        <ecNumber evidence="4">2.1.1.-</ecNumber>
    </recommendedName>
</protein>
<evidence type="ECO:0000256" key="2">
    <source>
        <dbReference type="ARBA" id="ARBA00022603"/>
    </source>
</evidence>
<dbReference type="OrthoDB" id="417697at2759"/>
<dbReference type="GeneID" id="62195697"/>
<keyword evidence="2 4" id="KW-0489">Methyltransferase</keyword>
<dbReference type="Proteomes" id="UP000662931">
    <property type="component" value="Chromosome 2"/>
</dbReference>
<dbReference type="PIRSF" id="PIRSF037755">
    <property type="entry name" value="Mettl2_prd"/>
    <property type="match status" value="1"/>
</dbReference>
<evidence type="ECO:0000313" key="7">
    <source>
        <dbReference type="EMBL" id="QPG74957.1"/>
    </source>
</evidence>
<comment type="similarity">
    <text evidence="1 4">Belongs to the methyltransferase superfamily. METL family.</text>
</comment>
<dbReference type="InterPro" id="IPR029063">
    <property type="entry name" value="SAM-dependent_MTases_sf"/>
</dbReference>
<dbReference type="GO" id="GO:0032259">
    <property type="term" value="P:methylation"/>
    <property type="evidence" value="ECO:0007669"/>
    <property type="project" value="UniProtKB-KW"/>
</dbReference>
<gene>
    <name evidence="7" type="ORF">FOA43_002296</name>
</gene>
<dbReference type="FunFam" id="3.40.50.150:FF:000221">
    <property type="entry name" value="Methyltransferase-like protein"/>
    <property type="match status" value="1"/>
</dbReference>
<dbReference type="GO" id="GO:0052735">
    <property type="term" value="F:tRNA (cytidine-3-)-methyltransferase activity"/>
    <property type="evidence" value="ECO:0007669"/>
    <property type="project" value="TreeGrafter"/>
</dbReference>
<comment type="function">
    <text evidence="4">S-adenosyl-L-methionine-dependent methyltransferase.</text>
</comment>
<dbReference type="Pfam" id="PF08242">
    <property type="entry name" value="Methyltransf_12"/>
    <property type="match status" value="1"/>
</dbReference>
<dbReference type="CDD" id="cd02440">
    <property type="entry name" value="AdoMet_MTases"/>
    <property type="match status" value="1"/>
</dbReference>
<accession>A0A875RUU1</accession>
<feature type="domain" description="Methyltransferase type 12" evidence="6">
    <location>
        <begin position="122"/>
        <end position="231"/>
    </location>
</feature>
<dbReference type="EC" id="2.1.1.-" evidence="4"/>
<evidence type="ECO:0000256" key="5">
    <source>
        <dbReference type="SAM" id="MobiDB-lite"/>
    </source>
</evidence>